<comment type="caution">
    <text evidence="2">The sequence shown here is derived from an EMBL/GenBank/DDBJ whole genome shotgun (WGS) entry which is preliminary data.</text>
</comment>
<gene>
    <name evidence="2" type="ORF">Sradi_6442500</name>
</gene>
<evidence type="ECO:0000313" key="2">
    <source>
        <dbReference type="EMBL" id="KAL0301657.1"/>
    </source>
</evidence>
<accession>A0AAW2K642</accession>
<proteinExistence type="predicted"/>
<dbReference type="EMBL" id="JACGWJ010000030">
    <property type="protein sequence ID" value="KAL0301657.1"/>
    <property type="molecule type" value="Genomic_DNA"/>
</dbReference>
<name>A0AAW2K642_SESRA</name>
<evidence type="ECO:0000256" key="1">
    <source>
        <dbReference type="SAM" id="Phobius"/>
    </source>
</evidence>
<keyword evidence="1" id="KW-1133">Transmembrane helix</keyword>
<organism evidence="2">
    <name type="scientific">Sesamum radiatum</name>
    <name type="common">Black benniseed</name>
    <dbReference type="NCBI Taxonomy" id="300843"/>
    <lineage>
        <taxon>Eukaryota</taxon>
        <taxon>Viridiplantae</taxon>
        <taxon>Streptophyta</taxon>
        <taxon>Embryophyta</taxon>
        <taxon>Tracheophyta</taxon>
        <taxon>Spermatophyta</taxon>
        <taxon>Magnoliopsida</taxon>
        <taxon>eudicotyledons</taxon>
        <taxon>Gunneridae</taxon>
        <taxon>Pentapetalae</taxon>
        <taxon>asterids</taxon>
        <taxon>lamiids</taxon>
        <taxon>Lamiales</taxon>
        <taxon>Pedaliaceae</taxon>
        <taxon>Sesamum</taxon>
    </lineage>
</organism>
<feature type="transmembrane region" description="Helical" evidence="1">
    <location>
        <begin position="61"/>
        <end position="82"/>
    </location>
</feature>
<reference evidence="2" key="1">
    <citation type="submission" date="2020-06" db="EMBL/GenBank/DDBJ databases">
        <authorList>
            <person name="Li T."/>
            <person name="Hu X."/>
            <person name="Zhang T."/>
            <person name="Song X."/>
            <person name="Zhang H."/>
            <person name="Dai N."/>
            <person name="Sheng W."/>
            <person name="Hou X."/>
            <person name="Wei L."/>
        </authorList>
    </citation>
    <scope>NUCLEOTIDE SEQUENCE</scope>
    <source>
        <strain evidence="2">G02</strain>
        <tissue evidence="2">Leaf</tissue>
    </source>
</reference>
<sequence>MRCSTISGVTSKVARPLLNVYRWFMVKMSSNRKNSGSNGKLCSSYNPQDAKRASDRKWRRGLVLLWFVVLSSVFIWVLYSILTAGRLGKKVETPLISEDKAQDSLENCNASMEKVSCALAT</sequence>
<dbReference type="AlphaFoldDB" id="A0AAW2K642"/>
<keyword evidence="1" id="KW-0472">Membrane</keyword>
<keyword evidence="1" id="KW-0812">Transmembrane</keyword>
<reference evidence="2" key="2">
    <citation type="journal article" date="2024" name="Plant">
        <title>Genomic evolution and insights into agronomic trait innovations of Sesamum species.</title>
        <authorList>
            <person name="Miao H."/>
            <person name="Wang L."/>
            <person name="Qu L."/>
            <person name="Liu H."/>
            <person name="Sun Y."/>
            <person name="Le M."/>
            <person name="Wang Q."/>
            <person name="Wei S."/>
            <person name="Zheng Y."/>
            <person name="Lin W."/>
            <person name="Duan Y."/>
            <person name="Cao H."/>
            <person name="Xiong S."/>
            <person name="Wang X."/>
            <person name="Wei L."/>
            <person name="Li C."/>
            <person name="Ma Q."/>
            <person name="Ju M."/>
            <person name="Zhao R."/>
            <person name="Li G."/>
            <person name="Mu C."/>
            <person name="Tian Q."/>
            <person name="Mei H."/>
            <person name="Zhang T."/>
            <person name="Gao T."/>
            <person name="Zhang H."/>
        </authorList>
    </citation>
    <scope>NUCLEOTIDE SEQUENCE</scope>
    <source>
        <strain evidence="2">G02</strain>
    </source>
</reference>
<protein>
    <submittedName>
        <fullName evidence="2">Uncharacterized protein</fullName>
    </submittedName>
</protein>